<dbReference type="AlphaFoldDB" id="A0A9E6Y2S8"/>
<evidence type="ECO:0000256" key="2">
    <source>
        <dbReference type="ARBA" id="ARBA00022737"/>
    </source>
</evidence>
<evidence type="ECO:0000313" key="3">
    <source>
        <dbReference type="EMBL" id="UGS38816.1"/>
    </source>
</evidence>
<dbReference type="Gene3D" id="2.160.10.10">
    <property type="entry name" value="Hexapeptide repeat proteins"/>
    <property type="match status" value="1"/>
</dbReference>
<dbReference type="InterPro" id="IPR018357">
    <property type="entry name" value="Hexapep_transf_CS"/>
</dbReference>
<protein>
    <submittedName>
        <fullName evidence="3">2,3,4,5-tetrahydropyridine-2,6-dicarboxylate N-acetyltransferase</fullName>
        <ecNumber evidence="3">2.3.1.89</ecNumber>
    </submittedName>
</protein>
<dbReference type="Pfam" id="PF00132">
    <property type="entry name" value="Hexapep"/>
    <property type="match status" value="1"/>
</dbReference>
<dbReference type="RefSeq" id="WP_259312831.1">
    <property type="nucleotide sequence ID" value="NZ_CP087164.1"/>
</dbReference>
<dbReference type="InterPro" id="IPR011004">
    <property type="entry name" value="Trimer_LpxA-like_sf"/>
</dbReference>
<dbReference type="CDD" id="cd04647">
    <property type="entry name" value="LbH_MAT_like"/>
    <property type="match status" value="1"/>
</dbReference>
<gene>
    <name evidence="3" type="primary">dapH_6</name>
    <name evidence="3" type="ORF">DSM104329_05246</name>
</gene>
<dbReference type="EC" id="2.3.1.89" evidence="3"/>
<organism evidence="3 4">
    <name type="scientific">Capillimicrobium parvum</name>
    <dbReference type="NCBI Taxonomy" id="2884022"/>
    <lineage>
        <taxon>Bacteria</taxon>
        <taxon>Bacillati</taxon>
        <taxon>Actinomycetota</taxon>
        <taxon>Thermoleophilia</taxon>
        <taxon>Solirubrobacterales</taxon>
        <taxon>Capillimicrobiaceae</taxon>
        <taxon>Capillimicrobium</taxon>
    </lineage>
</organism>
<dbReference type="Proteomes" id="UP001162834">
    <property type="component" value="Chromosome"/>
</dbReference>
<keyword evidence="3" id="KW-0012">Acyltransferase</keyword>
<reference evidence="3" key="1">
    <citation type="journal article" date="2022" name="Int. J. Syst. Evol. Microbiol.">
        <title>Pseudomonas aegrilactucae sp. nov. and Pseudomonas morbosilactucae sp. nov., pathogens causing bacterial rot of lettuce in Japan.</title>
        <authorList>
            <person name="Sawada H."/>
            <person name="Fujikawa T."/>
            <person name="Satou M."/>
        </authorList>
    </citation>
    <scope>NUCLEOTIDE SEQUENCE</scope>
    <source>
        <strain evidence="3">0166_1</strain>
    </source>
</reference>
<evidence type="ECO:0000256" key="1">
    <source>
        <dbReference type="ARBA" id="ARBA00022679"/>
    </source>
</evidence>
<dbReference type="SUPFAM" id="SSF51161">
    <property type="entry name" value="Trimeric LpxA-like enzymes"/>
    <property type="match status" value="1"/>
</dbReference>
<evidence type="ECO:0000313" key="4">
    <source>
        <dbReference type="Proteomes" id="UP001162834"/>
    </source>
</evidence>
<dbReference type="EMBL" id="CP087164">
    <property type="protein sequence ID" value="UGS38816.1"/>
    <property type="molecule type" value="Genomic_DNA"/>
</dbReference>
<proteinExistence type="predicted"/>
<keyword evidence="1 3" id="KW-0808">Transferase</keyword>
<dbReference type="PROSITE" id="PS00101">
    <property type="entry name" value="HEXAPEP_TRANSFERASES"/>
    <property type="match status" value="1"/>
</dbReference>
<keyword evidence="2" id="KW-0677">Repeat</keyword>
<name>A0A9E6Y2S8_9ACTN</name>
<dbReference type="PANTHER" id="PTHR23416">
    <property type="entry name" value="SIALIC ACID SYNTHASE-RELATED"/>
    <property type="match status" value="1"/>
</dbReference>
<dbReference type="KEGG" id="sbae:DSM104329_05246"/>
<sequence length="317" mass="34012">MSSAGELQPGWGRRDVEAMGAALEATRRDLERVRDSRAWRIGHAVTGGLRRMTLRGHSTEGAVQAAIDRIEEVQRSVSASATPPSPPTPAIPEWDAWLASAFGGDPPRAYLTDMAQDHRIWLSTTGLGRELIADPETLQFEKCSFDIEGDDATIALAPGASLHRCRIIVRGHRARVAIGAGVEIRETTLRIDADDGTILVGNASNCFGGALLVHEDGLSVVVGEDCMLSRDIFVRTSDSHSVVDMLSGDRINPPASVVLGDHVWVGAEARIQKGVTVGEHAVIGANTVVTHDVPPHTVVAGNPARVVREDVTWRRSL</sequence>
<dbReference type="InterPro" id="IPR051159">
    <property type="entry name" value="Hexapeptide_acetyltransf"/>
</dbReference>
<dbReference type="InterPro" id="IPR001451">
    <property type="entry name" value="Hexapep"/>
</dbReference>
<dbReference type="GO" id="GO:0047200">
    <property type="term" value="F:tetrahydrodipicolinate N-acetyltransferase activity"/>
    <property type="evidence" value="ECO:0007669"/>
    <property type="project" value="UniProtKB-EC"/>
</dbReference>
<keyword evidence="4" id="KW-1185">Reference proteome</keyword>
<accession>A0A9E6Y2S8</accession>